<evidence type="ECO:0000259" key="2">
    <source>
        <dbReference type="Pfam" id="PF02894"/>
    </source>
</evidence>
<sequence>MKIGVIGMGKRLSHMVNNCMREADPELKVVAAIDPDEEAVKKALPEEEAAAVKFVENCEGLIAAGVDAIAIGTRCNLHAQYAVEASRTGLPLFLEKPVATTMEDALMLEKAFQDSRSEVVVSFPLRTSPLCVRVKELLEEGVIGIPQHVLAVNYVPYGDVYFNSWYRDYGVTGGLFLQKATHDFDYLAYCLRSPIVRVAAMKSCGRVYRDSSLADGEPDPDCYYYDQVGTEKTGMNEDSSSALIEFANGTQALYTQVFYSRRGAAARGATFSGHRGTLRFDWYENMAKIVHHQRPFEDTIKVDCELNHHGGDGVLAENFVKVVRGEASSISSIWAGLQSVYACLAAKQSAETRTFCEVRNIDQFKPAEAGMA</sequence>
<dbReference type="Proteomes" id="UP000546464">
    <property type="component" value="Unassembled WGS sequence"/>
</dbReference>
<dbReference type="AlphaFoldDB" id="A0A842HC24"/>
<protein>
    <submittedName>
        <fullName evidence="3">Gfo/Idh/MocA family oxidoreductase</fullName>
    </submittedName>
</protein>
<dbReference type="InterPro" id="IPR051450">
    <property type="entry name" value="Gfo/Idh/MocA_Oxidoreductases"/>
</dbReference>
<dbReference type="Pfam" id="PF01408">
    <property type="entry name" value="GFO_IDH_MocA"/>
    <property type="match status" value="1"/>
</dbReference>
<dbReference type="Pfam" id="PF02894">
    <property type="entry name" value="GFO_IDH_MocA_C"/>
    <property type="match status" value="1"/>
</dbReference>
<evidence type="ECO:0000313" key="3">
    <source>
        <dbReference type="EMBL" id="MBC2593167.1"/>
    </source>
</evidence>
<dbReference type="Gene3D" id="3.30.360.10">
    <property type="entry name" value="Dihydrodipicolinate Reductase, domain 2"/>
    <property type="match status" value="1"/>
</dbReference>
<accession>A0A842HC24</accession>
<dbReference type="GO" id="GO:0000166">
    <property type="term" value="F:nucleotide binding"/>
    <property type="evidence" value="ECO:0007669"/>
    <property type="project" value="InterPro"/>
</dbReference>
<feature type="domain" description="Gfo/Idh/MocA-like oxidoreductase N-terminal" evidence="1">
    <location>
        <begin position="1"/>
        <end position="119"/>
    </location>
</feature>
<gene>
    <name evidence="3" type="ORF">H5P28_02730</name>
</gene>
<dbReference type="PANTHER" id="PTHR43377">
    <property type="entry name" value="BILIVERDIN REDUCTASE A"/>
    <property type="match status" value="1"/>
</dbReference>
<dbReference type="InterPro" id="IPR036291">
    <property type="entry name" value="NAD(P)-bd_dom_sf"/>
</dbReference>
<dbReference type="InterPro" id="IPR000683">
    <property type="entry name" value="Gfo/Idh/MocA-like_OxRdtase_N"/>
</dbReference>
<proteinExistence type="predicted"/>
<evidence type="ECO:0000313" key="4">
    <source>
        <dbReference type="Proteomes" id="UP000546464"/>
    </source>
</evidence>
<dbReference type="PANTHER" id="PTHR43377:SF2">
    <property type="entry name" value="BINDING ROSSMANN FOLD OXIDOREDUCTASE, PUTATIVE (AFU_ORTHOLOGUE AFUA_4G00560)-RELATED"/>
    <property type="match status" value="1"/>
</dbReference>
<dbReference type="EMBL" id="JACHVB010000012">
    <property type="protein sequence ID" value="MBC2593167.1"/>
    <property type="molecule type" value="Genomic_DNA"/>
</dbReference>
<organism evidence="3 4">
    <name type="scientific">Ruficoccus amylovorans</name>
    <dbReference type="NCBI Taxonomy" id="1804625"/>
    <lineage>
        <taxon>Bacteria</taxon>
        <taxon>Pseudomonadati</taxon>
        <taxon>Verrucomicrobiota</taxon>
        <taxon>Opitutia</taxon>
        <taxon>Puniceicoccales</taxon>
        <taxon>Cerasicoccaceae</taxon>
        <taxon>Ruficoccus</taxon>
    </lineage>
</organism>
<comment type="caution">
    <text evidence="3">The sequence shown here is derived from an EMBL/GenBank/DDBJ whole genome shotgun (WGS) entry which is preliminary data.</text>
</comment>
<reference evidence="3 4" key="1">
    <citation type="submission" date="2020-07" db="EMBL/GenBank/DDBJ databases">
        <authorList>
            <person name="Feng X."/>
        </authorList>
    </citation>
    <scope>NUCLEOTIDE SEQUENCE [LARGE SCALE GENOMIC DNA]</scope>
    <source>
        <strain evidence="3 4">JCM31066</strain>
    </source>
</reference>
<dbReference type="RefSeq" id="WP_185674159.1">
    <property type="nucleotide sequence ID" value="NZ_JACHVB010000012.1"/>
</dbReference>
<keyword evidence="4" id="KW-1185">Reference proteome</keyword>
<evidence type="ECO:0000259" key="1">
    <source>
        <dbReference type="Pfam" id="PF01408"/>
    </source>
</evidence>
<feature type="domain" description="Gfo/Idh/MocA-like oxidoreductase C-terminal" evidence="2">
    <location>
        <begin position="135"/>
        <end position="354"/>
    </location>
</feature>
<name>A0A842HC24_9BACT</name>
<dbReference type="InterPro" id="IPR004104">
    <property type="entry name" value="Gfo/Idh/MocA-like_OxRdtase_C"/>
</dbReference>
<dbReference type="Gene3D" id="3.40.50.720">
    <property type="entry name" value="NAD(P)-binding Rossmann-like Domain"/>
    <property type="match status" value="1"/>
</dbReference>
<dbReference type="SUPFAM" id="SSF55347">
    <property type="entry name" value="Glyceraldehyde-3-phosphate dehydrogenase-like, C-terminal domain"/>
    <property type="match status" value="1"/>
</dbReference>
<dbReference type="SUPFAM" id="SSF51735">
    <property type="entry name" value="NAD(P)-binding Rossmann-fold domains"/>
    <property type="match status" value="1"/>
</dbReference>